<proteinExistence type="predicted"/>
<dbReference type="Proteomes" id="UP000031549">
    <property type="component" value="Unassembled WGS sequence"/>
</dbReference>
<dbReference type="AlphaFoldDB" id="A0A846HJ08"/>
<sequence>MQRKFFISVEKKKELFHTELIKCGVDYQKAAQVAHILALEKPDELLTEKEIELTKEVCQEWLTHHKRLTSIFRDY</sequence>
<keyword evidence="2" id="KW-1185">Reference proteome</keyword>
<name>A0A846HJ08_9CYAN</name>
<accession>A0A846HJ08</accession>
<comment type="caution">
    <text evidence="1">The sequence shown here is derived from an EMBL/GenBank/DDBJ whole genome shotgun (WGS) entry which is preliminary data.</text>
</comment>
<evidence type="ECO:0000313" key="1">
    <source>
        <dbReference type="EMBL" id="NEU76684.1"/>
    </source>
</evidence>
<reference evidence="1 2" key="1">
    <citation type="journal article" date="2015" name="Genome Announc.">
        <title>Draft Genome Sequence of Cyanobacterium Hassallia byssoidea Strain VB512170, Isolated from Monuments in India.</title>
        <authorList>
            <person name="Singh D."/>
            <person name="Chandrababunaidu M.M."/>
            <person name="Panda A."/>
            <person name="Sen D."/>
            <person name="Bhattacharyya S."/>
            <person name="Adhikary S.P."/>
            <person name="Tripathy S."/>
        </authorList>
    </citation>
    <scope>NUCLEOTIDE SEQUENCE [LARGE SCALE GENOMIC DNA]</scope>
    <source>
        <strain evidence="1 2">VB512170</strain>
    </source>
</reference>
<protein>
    <submittedName>
        <fullName evidence="1">Uncharacterized protein</fullName>
    </submittedName>
</protein>
<dbReference type="EMBL" id="JTCM02000125">
    <property type="protein sequence ID" value="NEU76684.1"/>
    <property type="molecule type" value="Genomic_DNA"/>
</dbReference>
<gene>
    <name evidence="1" type="ORF">PI95_030300</name>
</gene>
<evidence type="ECO:0000313" key="2">
    <source>
        <dbReference type="Proteomes" id="UP000031549"/>
    </source>
</evidence>
<organism evidence="1 2">
    <name type="scientific">Hassallia byssoidea VB512170</name>
    <dbReference type="NCBI Taxonomy" id="1304833"/>
    <lineage>
        <taxon>Bacteria</taxon>
        <taxon>Bacillati</taxon>
        <taxon>Cyanobacteriota</taxon>
        <taxon>Cyanophyceae</taxon>
        <taxon>Nostocales</taxon>
        <taxon>Tolypothrichaceae</taxon>
        <taxon>Hassallia</taxon>
    </lineage>
</organism>
<dbReference type="RefSeq" id="WP_039738119.1">
    <property type="nucleotide sequence ID" value="NZ_JTCM02000125.1"/>
</dbReference>